<evidence type="ECO:0000256" key="3">
    <source>
        <dbReference type="ARBA" id="ARBA00022741"/>
    </source>
</evidence>
<name>X1VA92_9ZZZZ</name>
<dbReference type="InterPro" id="IPR036890">
    <property type="entry name" value="HATPase_C_sf"/>
</dbReference>
<evidence type="ECO:0000256" key="2">
    <source>
        <dbReference type="ARBA" id="ARBA00022679"/>
    </source>
</evidence>
<keyword evidence="5" id="KW-0067">ATP-binding</keyword>
<keyword evidence="3" id="KW-0547">Nucleotide-binding</keyword>
<sequence>MEDITQTERFWEKMAQAEKITSLGLLSAGMAHKIYNPLGSILSHVQYLSAVESDGEKLDSLKWIESEAVRITEITERLLNFARSDHSRERSSNLNNVAIETLELLKRELDKKKIRVSTDLEPDLPPVSLSFGSLEQVVFNLMINAIQAVPPGGKIRISTARQSDQASLFIEDNGAGISKEDLRLVFNPFFST</sequence>
<dbReference type="GO" id="GO:0005524">
    <property type="term" value="F:ATP binding"/>
    <property type="evidence" value="ECO:0007669"/>
    <property type="project" value="UniProtKB-KW"/>
</dbReference>
<dbReference type="SUPFAM" id="SSF47384">
    <property type="entry name" value="Homodimeric domain of signal transducing histidine kinase"/>
    <property type="match status" value="1"/>
</dbReference>
<dbReference type="Pfam" id="PF02518">
    <property type="entry name" value="HATPase_c"/>
    <property type="match status" value="1"/>
</dbReference>
<dbReference type="SUPFAM" id="SSF55874">
    <property type="entry name" value="ATPase domain of HSP90 chaperone/DNA topoisomerase II/histidine kinase"/>
    <property type="match status" value="1"/>
</dbReference>
<dbReference type="InterPro" id="IPR003661">
    <property type="entry name" value="HisK_dim/P_dom"/>
</dbReference>
<dbReference type="CDD" id="cd00075">
    <property type="entry name" value="HATPase"/>
    <property type="match status" value="1"/>
</dbReference>
<dbReference type="EMBL" id="BARW01033805">
    <property type="protein sequence ID" value="GAJ13682.1"/>
    <property type="molecule type" value="Genomic_DNA"/>
</dbReference>
<evidence type="ECO:0000256" key="6">
    <source>
        <dbReference type="ARBA" id="ARBA00023012"/>
    </source>
</evidence>
<dbReference type="Gene3D" id="1.10.287.130">
    <property type="match status" value="1"/>
</dbReference>
<proteinExistence type="predicted"/>
<evidence type="ECO:0000256" key="1">
    <source>
        <dbReference type="ARBA" id="ARBA00022553"/>
    </source>
</evidence>
<comment type="caution">
    <text evidence="8">The sequence shown here is derived from an EMBL/GenBank/DDBJ whole genome shotgun (WGS) entry which is preliminary data.</text>
</comment>
<dbReference type="InterPro" id="IPR005467">
    <property type="entry name" value="His_kinase_dom"/>
</dbReference>
<dbReference type="GO" id="GO:0000155">
    <property type="term" value="F:phosphorelay sensor kinase activity"/>
    <property type="evidence" value="ECO:0007669"/>
    <property type="project" value="InterPro"/>
</dbReference>
<evidence type="ECO:0000256" key="5">
    <source>
        <dbReference type="ARBA" id="ARBA00022840"/>
    </source>
</evidence>
<keyword evidence="4" id="KW-0418">Kinase</keyword>
<dbReference type="CDD" id="cd00082">
    <property type="entry name" value="HisKA"/>
    <property type="match status" value="1"/>
</dbReference>
<evidence type="ECO:0000313" key="8">
    <source>
        <dbReference type="EMBL" id="GAJ13682.1"/>
    </source>
</evidence>
<dbReference type="InterPro" id="IPR003594">
    <property type="entry name" value="HATPase_dom"/>
</dbReference>
<dbReference type="Gene3D" id="3.30.565.10">
    <property type="entry name" value="Histidine kinase-like ATPase, C-terminal domain"/>
    <property type="match status" value="1"/>
</dbReference>
<keyword evidence="6" id="KW-0902">Two-component regulatory system</keyword>
<accession>X1VA92</accession>
<dbReference type="PANTHER" id="PTHR43065:SF10">
    <property type="entry name" value="PEROXIDE STRESS-ACTIVATED HISTIDINE KINASE MAK3"/>
    <property type="match status" value="1"/>
</dbReference>
<reference evidence="8" key="1">
    <citation type="journal article" date="2014" name="Front. Microbiol.">
        <title>High frequency of phylogenetically diverse reductive dehalogenase-homologous genes in deep subseafloor sedimentary metagenomes.</title>
        <authorList>
            <person name="Kawai M."/>
            <person name="Futagami T."/>
            <person name="Toyoda A."/>
            <person name="Takaki Y."/>
            <person name="Nishi S."/>
            <person name="Hori S."/>
            <person name="Arai W."/>
            <person name="Tsubouchi T."/>
            <person name="Morono Y."/>
            <person name="Uchiyama I."/>
            <person name="Ito T."/>
            <person name="Fujiyama A."/>
            <person name="Inagaki F."/>
            <person name="Takami H."/>
        </authorList>
    </citation>
    <scope>NUCLEOTIDE SEQUENCE</scope>
    <source>
        <strain evidence="8">Expedition CK06-06</strain>
    </source>
</reference>
<organism evidence="8">
    <name type="scientific">marine sediment metagenome</name>
    <dbReference type="NCBI Taxonomy" id="412755"/>
    <lineage>
        <taxon>unclassified sequences</taxon>
        <taxon>metagenomes</taxon>
        <taxon>ecological metagenomes</taxon>
    </lineage>
</organism>
<dbReference type="Pfam" id="PF00512">
    <property type="entry name" value="HisKA"/>
    <property type="match status" value="1"/>
</dbReference>
<keyword evidence="2" id="KW-0808">Transferase</keyword>
<feature type="non-terminal residue" evidence="8">
    <location>
        <position position="192"/>
    </location>
</feature>
<gene>
    <name evidence="8" type="ORF">S12H4_53152</name>
</gene>
<dbReference type="AlphaFoldDB" id="X1VA92"/>
<dbReference type="PANTHER" id="PTHR43065">
    <property type="entry name" value="SENSOR HISTIDINE KINASE"/>
    <property type="match status" value="1"/>
</dbReference>
<protein>
    <recommendedName>
        <fullName evidence="7">Histidine kinase domain-containing protein</fullName>
    </recommendedName>
</protein>
<feature type="domain" description="Histidine kinase" evidence="7">
    <location>
        <begin position="29"/>
        <end position="192"/>
    </location>
</feature>
<dbReference type="InterPro" id="IPR036097">
    <property type="entry name" value="HisK_dim/P_sf"/>
</dbReference>
<dbReference type="SMART" id="SM00388">
    <property type="entry name" value="HisKA"/>
    <property type="match status" value="1"/>
</dbReference>
<evidence type="ECO:0000259" key="7">
    <source>
        <dbReference type="PROSITE" id="PS50109"/>
    </source>
</evidence>
<evidence type="ECO:0000256" key="4">
    <source>
        <dbReference type="ARBA" id="ARBA00022777"/>
    </source>
</evidence>
<dbReference type="PROSITE" id="PS50109">
    <property type="entry name" value="HIS_KIN"/>
    <property type="match status" value="1"/>
</dbReference>
<keyword evidence="1" id="KW-0597">Phosphoprotein</keyword>